<reference evidence="1" key="1">
    <citation type="journal article" date="2021" name="Proc. Natl. Acad. Sci. U.S.A.">
        <title>A Catalog of Tens of Thousands of Viruses from Human Metagenomes Reveals Hidden Associations with Chronic Diseases.</title>
        <authorList>
            <person name="Tisza M.J."/>
            <person name="Buck C.B."/>
        </authorList>
    </citation>
    <scope>NUCLEOTIDE SEQUENCE</scope>
    <source>
        <strain evidence="1">CtMqy3</strain>
    </source>
</reference>
<dbReference type="Pfam" id="PF20577">
    <property type="entry name" value="Phage_ORF5"/>
    <property type="match status" value="1"/>
</dbReference>
<name>A0A8S5VEP5_9VIRU</name>
<dbReference type="InterPro" id="IPR046781">
    <property type="entry name" value="Phage_ORF5"/>
</dbReference>
<accession>A0A8S5VEP5</accession>
<proteinExistence type="predicted"/>
<organism evidence="1">
    <name type="scientific">Microviridae sp. ctMqy3</name>
    <dbReference type="NCBI Taxonomy" id="2824995"/>
    <lineage>
        <taxon>Viruses</taxon>
        <taxon>Monodnaviria</taxon>
        <taxon>Sangervirae</taxon>
        <taxon>Phixviricota</taxon>
        <taxon>Malgrandaviricetes</taxon>
        <taxon>Petitvirales</taxon>
        <taxon>Microviridae</taxon>
    </lineage>
</organism>
<evidence type="ECO:0000313" key="1">
    <source>
        <dbReference type="EMBL" id="DAG05234.1"/>
    </source>
</evidence>
<sequence length="80" mass="9259">MKIYSVYDRVTQVYGTPWFAHNHGDARRAFNNGYKQSPYADDMQLYYVGEFDEVGGVILPTSKPDFVGNYERPEEVTNNE</sequence>
<dbReference type="EMBL" id="BK016253">
    <property type="protein sequence ID" value="DAG05234.1"/>
    <property type="molecule type" value="Genomic_DNA"/>
</dbReference>
<protein>
    <submittedName>
        <fullName evidence="1">DNA binding protein</fullName>
    </submittedName>
</protein>